<evidence type="ECO:0000313" key="3">
    <source>
        <dbReference type="Proteomes" id="UP001398556"/>
    </source>
</evidence>
<dbReference type="InterPro" id="IPR025438">
    <property type="entry name" value="DUF4180"/>
</dbReference>
<comment type="caution">
    <text evidence="2">The sequence shown here is derived from an EMBL/GenBank/DDBJ whole genome shotgun (WGS) entry which is preliminary data.</text>
</comment>
<name>A0ABU9HRJ9_9FLAO</name>
<sequence>MEIKEHFLNNVKTAELISGKILLHTVEDAIDLIGNLSYLGFDKIILYEKNITPEFFNLKNKMAGEILQKFAQYQMALTIVGEFSKFDSKSLNDFIFESNKGKQINFVANITITTENNEPLTRVLR</sequence>
<evidence type="ECO:0000313" key="2">
    <source>
        <dbReference type="EMBL" id="MEL1242530.1"/>
    </source>
</evidence>
<proteinExistence type="predicted"/>
<protein>
    <submittedName>
        <fullName evidence="2">DUF4180 domain-containing protein</fullName>
    </submittedName>
</protein>
<dbReference type="EMBL" id="JBBYHU010000049">
    <property type="protein sequence ID" value="MEL1242530.1"/>
    <property type="molecule type" value="Genomic_DNA"/>
</dbReference>
<keyword evidence="3" id="KW-1185">Reference proteome</keyword>
<evidence type="ECO:0000259" key="1">
    <source>
        <dbReference type="Pfam" id="PF13788"/>
    </source>
</evidence>
<reference evidence="2 3" key="1">
    <citation type="submission" date="2024-04" db="EMBL/GenBank/DDBJ databases">
        <title>Flavobacterium sp. DGU99 16S ribosomal RNA gene Genome sequencing and assembly.</title>
        <authorList>
            <person name="Park S."/>
        </authorList>
    </citation>
    <scope>NUCLEOTIDE SEQUENCE [LARGE SCALE GENOMIC DNA]</scope>
    <source>
        <strain evidence="2 3">DGU99</strain>
    </source>
</reference>
<dbReference type="Proteomes" id="UP001398556">
    <property type="component" value="Unassembled WGS sequence"/>
</dbReference>
<dbReference type="RefSeq" id="WP_341701722.1">
    <property type="nucleotide sequence ID" value="NZ_JBBYHU010000049.1"/>
</dbReference>
<dbReference type="Pfam" id="PF13788">
    <property type="entry name" value="DUF4180"/>
    <property type="match status" value="1"/>
</dbReference>
<feature type="domain" description="DUF4180" evidence="1">
    <location>
        <begin position="9"/>
        <end position="109"/>
    </location>
</feature>
<accession>A0ABU9HRJ9</accession>
<gene>
    <name evidence="2" type="ORF">AAEO59_15845</name>
</gene>
<organism evidence="2 3">
    <name type="scientific">Flavobacterium flavipallidum</name>
    <dbReference type="NCBI Taxonomy" id="3139140"/>
    <lineage>
        <taxon>Bacteria</taxon>
        <taxon>Pseudomonadati</taxon>
        <taxon>Bacteroidota</taxon>
        <taxon>Flavobacteriia</taxon>
        <taxon>Flavobacteriales</taxon>
        <taxon>Flavobacteriaceae</taxon>
        <taxon>Flavobacterium</taxon>
    </lineage>
</organism>